<dbReference type="RefSeq" id="WP_056238487.1">
    <property type="nucleotide sequence ID" value="NZ_FOSV01000001.1"/>
</dbReference>
<proteinExistence type="predicted"/>
<reference evidence="4" key="1">
    <citation type="submission" date="2016-10" db="EMBL/GenBank/DDBJ databases">
        <authorList>
            <person name="Varghese N."/>
            <person name="Submissions S."/>
        </authorList>
    </citation>
    <scope>NUCLEOTIDE SEQUENCE [LARGE SCALE GENOMIC DNA]</scope>
    <source>
        <strain evidence="4">CGMCC 1.6474</strain>
    </source>
</reference>
<sequence>MTLLTMPAVQALVFVAGCALIHAARAHAAALARVLTEAALLLAVLLLVSAAINSAVEATLGGSGPYDAIVALDAP</sequence>
<keyword evidence="2" id="KW-0732">Signal</keyword>
<evidence type="ECO:0000256" key="2">
    <source>
        <dbReference type="SAM" id="SignalP"/>
    </source>
</evidence>
<name>A0A1I3YJN9_9HYPH</name>
<dbReference type="EMBL" id="FOSV01000001">
    <property type="protein sequence ID" value="SFK31993.1"/>
    <property type="molecule type" value="Genomic_DNA"/>
</dbReference>
<evidence type="ECO:0000313" key="3">
    <source>
        <dbReference type="EMBL" id="SFK31993.1"/>
    </source>
</evidence>
<evidence type="ECO:0000313" key="4">
    <source>
        <dbReference type="Proteomes" id="UP000198804"/>
    </source>
</evidence>
<keyword evidence="1" id="KW-0812">Transmembrane</keyword>
<keyword evidence="1" id="KW-1133">Transmembrane helix</keyword>
<protein>
    <submittedName>
        <fullName evidence="3">Uncharacterized protein</fullName>
    </submittedName>
</protein>
<dbReference type="Proteomes" id="UP000198804">
    <property type="component" value="Unassembled WGS sequence"/>
</dbReference>
<dbReference type="AlphaFoldDB" id="A0A1I3YJN9"/>
<accession>A0A1I3YJN9</accession>
<keyword evidence="4" id="KW-1185">Reference proteome</keyword>
<gene>
    <name evidence="3" type="ORF">SAMN04488125_101245</name>
</gene>
<evidence type="ECO:0000256" key="1">
    <source>
        <dbReference type="SAM" id="Phobius"/>
    </source>
</evidence>
<feature type="transmembrane region" description="Helical" evidence="1">
    <location>
        <begin position="38"/>
        <end position="56"/>
    </location>
</feature>
<organism evidence="3 4">
    <name type="scientific">Methylorubrum salsuginis</name>
    <dbReference type="NCBI Taxonomy" id="414703"/>
    <lineage>
        <taxon>Bacteria</taxon>
        <taxon>Pseudomonadati</taxon>
        <taxon>Pseudomonadota</taxon>
        <taxon>Alphaproteobacteria</taxon>
        <taxon>Hyphomicrobiales</taxon>
        <taxon>Methylobacteriaceae</taxon>
        <taxon>Methylorubrum</taxon>
    </lineage>
</organism>
<feature type="signal peptide" evidence="2">
    <location>
        <begin position="1"/>
        <end position="28"/>
    </location>
</feature>
<keyword evidence="1" id="KW-0472">Membrane</keyword>
<feature type="chain" id="PRO_5011767774" evidence="2">
    <location>
        <begin position="29"/>
        <end position="75"/>
    </location>
</feature>